<name>A0ABV7GC69_9GAMM</name>
<dbReference type="Proteomes" id="UP001595621">
    <property type="component" value="Unassembled WGS sequence"/>
</dbReference>
<reference evidence="6" key="1">
    <citation type="journal article" date="2019" name="Int. J. Syst. Evol. Microbiol.">
        <title>The Global Catalogue of Microorganisms (GCM) 10K type strain sequencing project: providing services to taxonomists for standard genome sequencing and annotation.</title>
        <authorList>
            <consortium name="The Broad Institute Genomics Platform"/>
            <consortium name="The Broad Institute Genome Sequencing Center for Infectious Disease"/>
            <person name="Wu L."/>
            <person name="Ma J."/>
        </authorList>
    </citation>
    <scope>NUCLEOTIDE SEQUENCE [LARGE SCALE GENOMIC DNA]</scope>
    <source>
        <strain evidence="6">KCTC 52277</strain>
    </source>
</reference>
<feature type="domain" description="Glycoside hydrolase family 3 N-terminal" evidence="2">
    <location>
        <begin position="77"/>
        <end position="401"/>
    </location>
</feature>
<dbReference type="RefSeq" id="WP_283106371.1">
    <property type="nucleotide sequence ID" value="NZ_JAKILF010000002.1"/>
</dbReference>
<dbReference type="Gene3D" id="3.40.50.1700">
    <property type="entry name" value="Glycoside hydrolase family 3 C-terminal domain"/>
    <property type="match status" value="1"/>
</dbReference>
<dbReference type="InterPro" id="IPR002772">
    <property type="entry name" value="Glyco_hydro_3_C"/>
</dbReference>
<sequence length="856" mass="93160">MEFRIKDSLVAFPLSLVLTLTACQPEPGAQVKADSAQAPSAKAPTQRDINLWPEAVSPFVRDEKLEARVDELLGQMTLEQKVAQMIQPEIRDFTVEDMRRYGFGSFLNGGGAYPNNDKHARIQDWVELAETLYQAGLDASEDGIAIPPMWGTDAVHGHNNVIGATLFPHNIGLGAAHNPALIEEIAAATAKEVAATGIDWVFAPTVAVVRDDRWGRSYEGYGEYPELIKEYSAAFVRGMQGVHTGEWLTESHTLSTAKHFIGDGGTLQGDDQGDTRVSESELIEIHGQGYVSAIEAGVQTIMVSFNSWWGEKNHGNHYLLTQVLKERMGFDGVLVGDWNGHGQLPGCTIDSCPEAINAGLDIFMVPTDAWKPLYHNTIAQVQEGTIAQERIDDAVRRVLRIKFRAGLFDKPSPAKRALAGDESLIGSQQHRALARKAVRESLVMLKNNGQLLPLSPRLNVLVAGDGADNIGKQAGGWSITWQGTDNLNSDFPGATSIYDGIAQHLASAGGKAVLSEDGSWSGEKPDVAIVVFGEEPYAEGNGDLANLEYQRGAKRDLALLESFKAQGIPVVSVFVTGRPLWVNPELNASDAFVVAWLPGTEAGGVADLLFRDGNEGVRYDFRGRLSFSWPNSPNGDAQAEESSGALLFKRGYGLSVKDDVELSGFDEAFDDSVAGPELLSLLDGVVKAPWKVWVGDGQQMEQVRSNTQVTSNVTIRDIDKRIQQDARRISFNKQGTGVVRFQADFPQDLRAFGEVSSGLVMEVRSRGDRSQPLTLTIGCGDGCRRSFQLDAATLPGDEWQELSVDLTCFNLTSAELDSIFVPLELSSMGDWELEVSNIRWQPDAAQTQVQCGTDND</sequence>
<accession>A0ABV7GC69</accession>
<dbReference type="PANTHER" id="PTHR30620">
    <property type="entry name" value="PERIPLASMIC BETA-GLUCOSIDASE-RELATED"/>
    <property type="match status" value="1"/>
</dbReference>
<dbReference type="Gene3D" id="3.20.20.300">
    <property type="entry name" value="Glycoside hydrolase, family 3, N-terminal domain"/>
    <property type="match status" value="1"/>
</dbReference>
<dbReference type="InterPro" id="IPR036881">
    <property type="entry name" value="Glyco_hydro_3_C_sf"/>
</dbReference>
<dbReference type="Pfam" id="PF18559">
    <property type="entry name" value="Exop_C"/>
    <property type="match status" value="1"/>
</dbReference>
<dbReference type="PRINTS" id="PR00133">
    <property type="entry name" value="GLHYDRLASE3"/>
</dbReference>
<feature type="domain" description="ExoP galactose-binding-like" evidence="4">
    <location>
        <begin position="688"/>
        <end position="840"/>
    </location>
</feature>
<keyword evidence="1" id="KW-0378">Hydrolase</keyword>
<evidence type="ECO:0000313" key="5">
    <source>
        <dbReference type="EMBL" id="MFC3137605.1"/>
    </source>
</evidence>
<evidence type="ECO:0000313" key="6">
    <source>
        <dbReference type="Proteomes" id="UP001595621"/>
    </source>
</evidence>
<keyword evidence="6" id="KW-1185">Reference proteome</keyword>
<dbReference type="InterPro" id="IPR036962">
    <property type="entry name" value="Glyco_hydro_3_N_sf"/>
</dbReference>
<dbReference type="EMBL" id="JBHRTD010000006">
    <property type="protein sequence ID" value="MFC3137605.1"/>
    <property type="molecule type" value="Genomic_DNA"/>
</dbReference>
<dbReference type="Pfam" id="PF01915">
    <property type="entry name" value="Glyco_hydro_3_C"/>
    <property type="match status" value="1"/>
</dbReference>
<organism evidence="5 6">
    <name type="scientific">Shewanella submarina</name>
    <dbReference type="NCBI Taxonomy" id="2016376"/>
    <lineage>
        <taxon>Bacteria</taxon>
        <taxon>Pseudomonadati</taxon>
        <taxon>Pseudomonadota</taxon>
        <taxon>Gammaproteobacteria</taxon>
        <taxon>Alteromonadales</taxon>
        <taxon>Shewanellaceae</taxon>
        <taxon>Shewanella</taxon>
    </lineage>
</organism>
<evidence type="ECO:0000259" key="4">
    <source>
        <dbReference type="Pfam" id="PF18559"/>
    </source>
</evidence>
<dbReference type="InterPro" id="IPR017853">
    <property type="entry name" value="GH"/>
</dbReference>
<evidence type="ECO:0000259" key="2">
    <source>
        <dbReference type="Pfam" id="PF00933"/>
    </source>
</evidence>
<proteinExistence type="predicted"/>
<evidence type="ECO:0000259" key="3">
    <source>
        <dbReference type="Pfam" id="PF01915"/>
    </source>
</evidence>
<dbReference type="InterPro" id="IPR051915">
    <property type="entry name" value="Cellulose_Degrad_GH3"/>
</dbReference>
<dbReference type="InterPro" id="IPR041443">
    <property type="entry name" value="Exop_C"/>
</dbReference>
<gene>
    <name evidence="5" type="ORF">ACFOE0_05300</name>
</gene>
<dbReference type="SUPFAM" id="SSF52279">
    <property type="entry name" value="Beta-D-glucan exohydrolase, C-terminal domain"/>
    <property type="match status" value="1"/>
</dbReference>
<dbReference type="PANTHER" id="PTHR30620:SF77">
    <property type="entry name" value="LYSOSOMAL BETA GLUCOSIDASE-LIKE"/>
    <property type="match status" value="1"/>
</dbReference>
<comment type="caution">
    <text evidence="5">The sequence shown here is derived from an EMBL/GenBank/DDBJ whole genome shotgun (WGS) entry which is preliminary data.</text>
</comment>
<feature type="domain" description="Glycoside hydrolase family 3 C-terminal" evidence="3">
    <location>
        <begin position="442"/>
        <end position="655"/>
    </location>
</feature>
<dbReference type="SUPFAM" id="SSF51445">
    <property type="entry name" value="(Trans)glycosidases"/>
    <property type="match status" value="1"/>
</dbReference>
<evidence type="ECO:0000256" key="1">
    <source>
        <dbReference type="ARBA" id="ARBA00022801"/>
    </source>
</evidence>
<dbReference type="Pfam" id="PF00933">
    <property type="entry name" value="Glyco_hydro_3"/>
    <property type="match status" value="1"/>
</dbReference>
<dbReference type="PROSITE" id="PS51257">
    <property type="entry name" value="PROKAR_LIPOPROTEIN"/>
    <property type="match status" value="1"/>
</dbReference>
<dbReference type="InterPro" id="IPR001764">
    <property type="entry name" value="Glyco_hydro_3_N"/>
</dbReference>
<dbReference type="Gene3D" id="2.60.120.430">
    <property type="entry name" value="Galactose-binding lectin"/>
    <property type="match status" value="1"/>
</dbReference>
<protein>
    <submittedName>
        <fullName evidence="5">Exo 1,3/1,4-beta-D-glucan glucohydrolase</fullName>
    </submittedName>
</protein>